<comment type="caution">
    <text evidence="2">The sequence shown here is derived from an EMBL/GenBank/DDBJ whole genome shotgun (WGS) entry which is preliminary data.</text>
</comment>
<keyword evidence="1" id="KW-1133">Transmembrane helix</keyword>
<keyword evidence="1" id="KW-0812">Transmembrane</keyword>
<sequence>MGSTIRRLKTLFLSPLVRTKYYYCFVIFKPCALPGAQCYVFLHTPTSLKCRSSSTLDPVDNSSTIANYNFENPIYQAEDGKDEDCEVPVELARLLQQEEKVTQPHEESIEVVNLGTEVDKKEVKIGAGLENSVKERLSRMLRDYVEVFAGKIKR</sequence>
<evidence type="ECO:0000313" key="2">
    <source>
        <dbReference type="EMBL" id="KAI5420751.1"/>
    </source>
</evidence>
<protein>
    <submittedName>
        <fullName evidence="2">Uncharacterized protein</fullName>
    </submittedName>
</protein>
<keyword evidence="1" id="KW-0472">Membrane</keyword>
<name>A0A9D4XLA7_PEA</name>
<organism evidence="2 3">
    <name type="scientific">Pisum sativum</name>
    <name type="common">Garden pea</name>
    <name type="synonym">Lathyrus oleraceus</name>
    <dbReference type="NCBI Taxonomy" id="3888"/>
    <lineage>
        <taxon>Eukaryota</taxon>
        <taxon>Viridiplantae</taxon>
        <taxon>Streptophyta</taxon>
        <taxon>Embryophyta</taxon>
        <taxon>Tracheophyta</taxon>
        <taxon>Spermatophyta</taxon>
        <taxon>Magnoliopsida</taxon>
        <taxon>eudicotyledons</taxon>
        <taxon>Gunneridae</taxon>
        <taxon>Pentapetalae</taxon>
        <taxon>rosids</taxon>
        <taxon>fabids</taxon>
        <taxon>Fabales</taxon>
        <taxon>Fabaceae</taxon>
        <taxon>Papilionoideae</taxon>
        <taxon>50 kb inversion clade</taxon>
        <taxon>NPAAA clade</taxon>
        <taxon>Hologalegina</taxon>
        <taxon>IRL clade</taxon>
        <taxon>Fabeae</taxon>
        <taxon>Lathyrus</taxon>
    </lineage>
</organism>
<accession>A0A9D4XLA7</accession>
<dbReference type="EMBL" id="JAMSHJ010000004">
    <property type="protein sequence ID" value="KAI5420751.1"/>
    <property type="molecule type" value="Genomic_DNA"/>
</dbReference>
<reference evidence="2 3" key="1">
    <citation type="journal article" date="2022" name="Nat. Genet.">
        <title>Improved pea reference genome and pan-genome highlight genomic features and evolutionary characteristics.</title>
        <authorList>
            <person name="Yang T."/>
            <person name="Liu R."/>
            <person name="Luo Y."/>
            <person name="Hu S."/>
            <person name="Wang D."/>
            <person name="Wang C."/>
            <person name="Pandey M.K."/>
            <person name="Ge S."/>
            <person name="Xu Q."/>
            <person name="Li N."/>
            <person name="Li G."/>
            <person name="Huang Y."/>
            <person name="Saxena R.K."/>
            <person name="Ji Y."/>
            <person name="Li M."/>
            <person name="Yan X."/>
            <person name="He Y."/>
            <person name="Liu Y."/>
            <person name="Wang X."/>
            <person name="Xiang C."/>
            <person name="Varshney R.K."/>
            <person name="Ding H."/>
            <person name="Gao S."/>
            <person name="Zong X."/>
        </authorList>
    </citation>
    <scope>NUCLEOTIDE SEQUENCE [LARGE SCALE GENOMIC DNA]</scope>
    <source>
        <strain evidence="2 3">cv. Zhongwan 6</strain>
    </source>
</reference>
<dbReference type="Gramene" id="Psat04G0454400-T1">
    <property type="protein sequence ID" value="KAI5420751.1"/>
    <property type="gene ID" value="KIW84_044544"/>
</dbReference>
<evidence type="ECO:0000256" key="1">
    <source>
        <dbReference type="SAM" id="Phobius"/>
    </source>
</evidence>
<keyword evidence="3" id="KW-1185">Reference proteome</keyword>
<feature type="transmembrane region" description="Helical" evidence="1">
    <location>
        <begin position="21"/>
        <end position="42"/>
    </location>
</feature>
<evidence type="ECO:0000313" key="3">
    <source>
        <dbReference type="Proteomes" id="UP001058974"/>
    </source>
</evidence>
<dbReference type="AlphaFoldDB" id="A0A9D4XLA7"/>
<gene>
    <name evidence="2" type="ORF">KIW84_044544</name>
</gene>
<proteinExistence type="predicted"/>
<dbReference type="Proteomes" id="UP001058974">
    <property type="component" value="Chromosome 4"/>
</dbReference>